<evidence type="ECO:0000313" key="3">
    <source>
        <dbReference type="Proteomes" id="UP000297025"/>
    </source>
</evidence>
<dbReference type="RefSeq" id="WP_135831441.1">
    <property type="nucleotide sequence ID" value="NZ_BMCK01000001.1"/>
</dbReference>
<reference evidence="2 3" key="1">
    <citation type="journal article" date="2008" name="Int. J. Syst. Evol. Microbiol.">
        <title>Nocardioides daphniae sp. nov., isolated from Daphnia cucullata (Crustacea: Cladocera).</title>
        <authorList>
            <person name="Toth E.M."/>
            <person name="Keki Z."/>
            <person name="Homonnay Z.G."/>
            <person name="Borsodi A.K."/>
            <person name="Marialigeti K."/>
            <person name="Schumann P."/>
        </authorList>
    </citation>
    <scope>NUCLEOTIDE SEQUENCE [LARGE SCALE GENOMIC DNA]</scope>
    <source>
        <strain evidence="2 3">JCM 16608</strain>
    </source>
</reference>
<proteinExistence type="predicted"/>
<name>A0A4P7U8B7_9ACTN</name>
<accession>A0A4P7U8B7</accession>
<dbReference type="KEGG" id="ndp:E2C04_02705"/>
<protein>
    <submittedName>
        <fullName evidence="2">Uncharacterized protein</fullName>
    </submittedName>
</protein>
<dbReference type="OrthoDB" id="9956588at2"/>
<keyword evidence="4" id="KW-1185">Reference proteome</keyword>
<gene>
    <name evidence="2" type="ORF">E2C04_02705</name>
    <name evidence="1" type="ORF">GCM10007231_02490</name>
</gene>
<reference evidence="1" key="5">
    <citation type="submission" date="2024-05" db="EMBL/GenBank/DDBJ databases">
        <authorList>
            <person name="Sun Q."/>
            <person name="Sedlacek I."/>
        </authorList>
    </citation>
    <scope>NUCLEOTIDE SEQUENCE</scope>
    <source>
        <strain evidence="1">CCM 7403</strain>
    </source>
</reference>
<dbReference type="Proteomes" id="UP000297025">
    <property type="component" value="Chromosome"/>
</dbReference>
<dbReference type="EMBL" id="CP038462">
    <property type="protein sequence ID" value="QCC76392.1"/>
    <property type="molecule type" value="Genomic_DNA"/>
</dbReference>
<sequence length="91" mass="10239">MERFELWERAMVDTAARWRHLATLLEESRESTRRWSGPLAVLGAIVGDELGARAAAASRWESGMRGLVHDVRGVEAQVVADLSRLARRVLR</sequence>
<dbReference type="AlphaFoldDB" id="A0A4P7U8B7"/>
<dbReference type="Proteomes" id="UP000630594">
    <property type="component" value="Unassembled WGS sequence"/>
</dbReference>
<evidence type="ECO:0000313" key="1">
    <source>
        <dbReference type="EMBL" id="GGD07292.1"/>
    </source>
</evidence>
<reference evidence="1" key="2">
    <citation type="journal article" date="2014" name="Int. J. Syst. Evol. Microbiol.">
        <title>Complete genome of a new Firmicutes species belonging to the dominant human colonic microbiota ('Ruminococcus bicirculans') reveals two chromosomes and a selective capacity to utilize plant glucans.</title>
        <authorList>
            <consortium name="NISC Comparative Sequencing Program"/>
            <person name="Wegmann U."/>
            <person name="Louis P."/>
            <person name="Goesmann A."/>
            <person name="Henrissat B."/>
            <person name="Duncan S.H."/>
            <person name="Flint H.J."/>
        </authorList>
    </citation>
    <scope>NUCLEOTIDE SEQUENCE</scope>
    <source>
        <strain evidence="1">CCM 7403</strain>
    </source>
</reference>
<evidence type="ECO:0000313" key="2">
    <source>
        <dbReference type="EMBL" id="QCC76392.1"/>
    </source>
</evidence>
<reference evidence="4" key="3">
    <citation type="journal article" date="2019" name="Int. J. Syst. Evol. Microbiol.">
        <title>The Global Catalogue of Microorganisms (GCM) 10K type strain sequencing project: providing services to taxonomists for standard genome sequencing and annotation.</title>
        <authorList>
            <consortium name="The Broad Institute Genomics Platform"/>
            <consortium name="The Broad Institute Genome Sequencing Center for Infectious Disease"/>
            <person name="Wu L."/>
            <person name="Ma J."/>
        </authorList>
    </citation>
    <scope>NUCLEOTIDE SEQUENCE [LARGE SCALE GENOMIC DNA]</scope>
    <source>
        <strain evidence="4">CCM 7403</strain>
    </source>
</reference>
<dbReference type="EMBL" id="BMCK01000001">
    <property type="protein sequence ID" value="GGD07292.1"/>
    <property type="molecule type" value="Genomic_DNA"/>
</dbReference>
<evidence type="ECO:0000313" key="4">
    <source>
        <dbReference type="Proteomes" id="UP000630594"/>
    </source>
</evidence>
<reference evidence="2" key="4">
    <citation type="submission" date="2019-03" db="EMBL/GenBank/DDBJ databases">
        <authorList>
            <person name="Huang Y."/>
        </authorList>
    </citation>
    <scope>NUCLEOTIDE SEQUENCE</scope>
    <source>
        <strain evidence="2">JCM 16608</strain>
    </source>
</reference>
<organism evidence="2 3">
    <name type="scientific">Nocardioides daphniae</name>
    <dbReference type="NCBI Taxonomy" id="402297"/>
    <lineage>
        <taxon>Bacteria</taxon>
        <taxon>Bacillati</taxon>
        <taxon>Actinomycetota</taxon>
        <taxon>Actinomycetes</taxon>
        <taxon>Propionibacteriales</taxon>
        <taxon>Nocardioidaceae</taxon>
        <taxon>Nocardioides</taxon>
    </lineage>
</organism>